<dbReference type="CDD" id="cd15615">
    <property type="entry name" value="PHD_ARID4_like"/>
    <property type="match status" value="1"/>
</dbReference>
<evidence type="ECO:0000313" key="4">
    <source>
        <dbReference type="EMBL" id="ONK75151.1"/>
    </source>
</evidence>
<dbReference type="Gene3D" id="1.10.150.60">
    <property type="entry name" value="ARID DNA-binding domain"/>
    <property type="match status" value="1"/>
</dbReference>
<dbReference type="AlphaFoldDB" id="A0A5P1FET6"/>
<evidence type="ECO:0000256" key="1">
    <source>
        <dbReference type="ARBA" id="ARBA00022771"/>
    </source>
</evidence>
<dbReference type="InterPro" id="IPR001606">
    <property type="entry name" value="ARID_dom"/>
</dbReference>
<dbReference type="InterPro" id="IPR036431">
    <property type="entry name" value="ARID_dom_sf"/>
</dbReference>
<dbReference type="Gramene" id="ONK75151">
    <property type="protein sequence ID" value="ONK75151"/>
    <property type="gene ID" value="A4U43_C03F13890"/>
</dbReference>
<dbReference type="Proteomes" id="UP000243459">
    <property type="component" value="Chromosome 3"/>
</dbReference>
<keyword evidence="1" id="KW-0479">Metal-binding</keyword>
<dbReference type="SUPFAM" id="SSF46774">
    <property type="entry name" value="ARID-like"/>
    <property type="match status" value="1"/>
</dbReference>
<sequence>MFHIQNFSSRKCHLLVVLCGNYVNVEREPKAGRLRYPFPKLISSGRLEVHRLINPTLDEFHNTYKLICPNFLYLQGAQQEDEEEIGSLIWGTINIADPELLGSLIGPPLPTIVYLEVPRSENLARTLHGKGVPYVIYWNSTFSSYASSHFRQALLAVIQSSLSHIWDAFQLAFASFRLYCIKNSYVLPVNYQTAGDNIWPLLLGDEPKINITPEEPKGEEGTDPCDIVPRIKIHHKDVDMRLLICGLPCSLDPCLLGSLEDGLSALLNIEIRGSNLQDTLSEAETDSNGTMMVKYYFTTCSHAYFSVLVSGTAATCSDNQLLESLIKKELVENCHRFIKALPNSKEKSREHWNTLSIAAGAPVFEIFVKVPAWASEILKYLARELCYRSLVALGVGAIAGVPVTSFDKEDADRLLFFCKRGKKVRDIQDSIVFRPPKWHAPLVSMRKAKPVNSALLRPVPHIRPLPKNPFLDDGVKHVADFIPSVSALGNTELAPAPSRRSEFTSRFLKALQFSMSPLPLQKHGCKRSHIGLCSEGEFLQDLKQYIIHRGQSWLVPKGGISEFPDAVLNGSQLDLFNLYKEVVSRGGFSQAKGINWRGQIFINMRNYTGTHRLTSVGTILKDHYMTYLLEYELAHDDVEAECCILCESGDPGNWVNCSVCSEWAHYDCDQRPNIASFKDYAKTGGLEYICPNCT</sequence>
<evidence type="ECO:0000259" key="3">
    <source>
        <dbReference type="PROSITE" id="PS51011"/>
    </source>
</evidence>
<keyword evidence="1" id="KW-0863">Zinc-finger</keyword>
<protein>
    <recommendedName>
        <fullName evidence="3">ARID domain-containing protein</fullName>
    </recommendedName>
</protein>
<proteinExistence type="predicted"/>
<dbReference type="PANTHER" id="PTHR46694">
    <property type="entry name" value="AT-RICH INTERACTIVE DOMAIN-CONTAINING PROTEIN 4"/>
    <property type="match status" value="1"/>
</dbReference>
<dbReference type="OrthoDB" id="10044343at2759"/>
<keyword evidence="2" id="KW-0862">Zinc</keyword>
<dbReference type="SUPFAM" id="SSF57903">
    <property type="entry name" value="FYVE/PHD zinc finger"/>
    <property type="match status" value="1"/>
</dbReference>
<dbReference type="Gene3D" id="3.30.40.10">
    <property type="entry name" value="Zinc/RING finger domain, C3HC4 (zinc finger)"/>
    <property type="match status" value="1"/>
</dbReference>
<accession>A0A5P1FET6</accession>
<dbReference type="SMART" id="SM01014">
    <property type="entry name" value="ARID"/>
    <property type="match status" value="1"/>
</dbReference>
<dbReference type="InterPro" id="IPR011011">
    <property type="entry name" value="Znf_FYVE_PHD"/>
</dbReference>
<evidence type="ECO:0000313" key="5">
    <source>
        <dbReference type="Proteomes" id="UP000243459"/>
    </source>
</evidence>
<organism evidence="4 5">
    <name type="scientific">Asparagus officinalis</name>
    <name type="common">Garden asparagus</name>
    <dbReference type="NCBI Taxonomy" id="4686"/>
    <lineage>
        <taxon>Eukaryota</taxon>
        <taxon>Viridiplantae</taxon>
        <taxon>Streptophyta</taxon>
        <taxon>Embryophyta</taxon>
        <taxon>Tracheophyta</taxon>
        <taxon>Spermatophyta</taxon>
        <taxon>Magnoliopsida</taxon>
        <taxon>Liliopsida</taxon>
        <taxon>Asparagales</taxon>
        <taxon>Asparagaceae</taxon>
        <taxon>Asparagoideae</taxon>
        <taxon>Asparagus</taxon>
    </lineage>
</organism>
<reference evidence="5" key="1">
    <citation type="journal article" date="2017" name="Nat. Commun.">
        <title>The asparagus genome sheds light on the origin and evolution of a young Y chromosome.</title>
        <authorList>
            <person name="Harkess A."/>
            <person name="Zhou J."/>
            <person name="Xu C."/>
            <person name="Bowers J.E."/>
            <person name="Van der Hulst R."/>
            <person name="Ayyampalayam S."/>
            <person name="Mercati F."/>
            <person name="Riccardi P."/>
            <person name="McKain M.R."/>
            <person name="Kakrana A."/>
            <person name="Tang H."/>
            <person name="Ray J."/>
            <person name="Groenendijk J."/>
            <person name="Arikit S."/>
            <person name="Mathioni S.M."/>
            <person name="Nakano M."/>
            <person name="Shan H."/>
            <person name="Telgmann-Rauber A."/>
            <person name="Kanno A."/>
            <person name="Yue Z."/>
            <person name="Chen H."/>
            <person name="Li W."/>
            <person name="Chen Y."/>
            <person name="Xu X."/>
            <person name="Zhang Y."/>
            <person name="Luo S."/>
            <person name="Chen H."/>
            <person name="Gao J."/>
            <person name="Mao Z."/>
            <person name="Pires J.C."/>
            <person name="Luo M."/>
            <person name="Kudrna D."/>
            <person name="Wing R.A."/>
            <person name="Meyers B.C."/>
            <person name="Yi K."/>
            <person name="Kong H."/>
            <person name="Lavrijsen P."/>
            <person name="Sunseri F."/>
            <person name="Falavigna A."/>
            <person name="Ye Y."/>
            <person name="Leebens-Mack J.H."/>
            <person name="Chen G."/>
        </authorList>
    </citation>
    <scope>NUCLEOTIDE SEQUENCE [LARGE SCALE GENOMIC DNA]</scope>
    <source>
        <strain evidence="5">cv. DH0086</strain>
    </source>
</reference>
<dbReference type="GO" id="GO:0003677">
    <property type="term" value="F:DNA binding"/>
    <property type="evidence" value="ECO:0007669"/>
    <property type="project" value="InterPro"/>
</dbReference>
<dbReference type="PROSITE" id="PS51011">
    <property type="entry name" value="ARID"/>
    <property type="match status" value="1"/>
</dbReference>
<dbReference type="Pfam" id="PF01388">
    <property type="entry name" value="ARID"/>
    <property type="match status" value="1"/>
</dbReference>
<gene>
    <name evidence="4" type="ORF">A4U43_C03F13890</name>
</gene>
<dbReference type="InterPro" id="IPR042293">
    <property type="entry name" value="ARID4"/>
</dbReference>
<dbReference type="CDD" id="cd16100">
    <property type="entry name" value="ARID"/>
    <property type="match status" value="1"/>
</dbReference>
<dbReference type="InterPro" id="IPR013083">
    <property type="entry name" value="Znf_RING/FYVE/PHD"/>
</dbReference>
<dbReference type="PANTHER" id="PTHR46694:SF1">
    <property type="entry name" value="AT-RICH INTERACTIVE DOMAIN-CONTAINING PROTEIN 4"/>
    <property type="match status" value="1"/>
</dbReference>
<feature type="domain" description="ARID" evidence="3">
    <location>
        <begin position="532"/>
        <end position="636"/>
    </location>
</feature>
<name>A0A5P1FET6_ASPOF</name>
<dbReference type="GO" id="GO:0008270">
    <property type="term" value="F:zinc ion binding"/>
    <property type="evidence" value="ECO:0007669"/>
    <property type="project" value="UniProtKB-KW"/>
</dbReference>
<evidence type="ECO:0000256" key="2">
    <source>
        <dbReference type="ARBA" id="ARBA00022833"/>
    </source>
</evidence>
<dbReference type="EMBL" id="CM007383">
    <property type="protein sequence ID" value="ONK75151.1"/>
    <property type="molecule type" value="Genomic_DNA"/>
</dbReference>
<keyword evidence="5" id="KW-1185">Reference proteome</keyword>
<dbReference type="SMART" id="SM00501">
    <property type="entry name" value="BRIGHT"/>
    <property type="match status" value="1"/>
</dbReference>